<feature type="compositionally biased region" description="Low complexity" evidence="1">
    <location>
        <begin position="275"/>
        <end position="291"/>
    </location>
</feature>
<feature type="region of interest" description="Disordered" evidence="1">
    <location>
        <begin position="208"/>
        <end position="235"/>
    </location>
</feature>
<proteinExistence type="predicted"/>
<dbReference type="VEuPathDB" id="FungiDB:C8Q69DRAFT_440945"/>
<feature type="compositionally biased region" description="Polar residues" evidence="1">
    <location>
        <begin position="325"/>
        <end position="340"/>
    </location>
</feature>
<feature type="transmembrane region" description="Helical" evidence="2">
    <location>
        <begin position="114"/>
        <end position="135"/>
    </location>
</feature>
<comment type="caution">
    <text evidence="3">The sequence shown here is derived from an EMBL/GenBank/DDBJ whole genome shotgun (WGS) entry which is preliminary data.</text>
</comment>
<evidence type="ECO:0000256" key="2">
    <source>
        <dbReference type="SAM" id="Phobius"/>
    </source>
</evidence>
<evidence type="ECO:0000313" key="3">
    <source>
        <dbReference type="EMBL" id="RWQ99882.1"/>
    </source>
</evidence>
<organism evidence="3 4">
    <name type="scientific">Byssochlamys spectabilis</name>
    <name type="common">Paecilomyces variotii</name>
    <dbReference type="NCBI Taxonomy" id="264951"/>
    <lineage>
        <taxon>Eukaryota</taxon>
        <taxon>Fungi</taxon>
        <taxon>Dikarya</taxon>
        <taxon>Ascomycota</taxon>
        <taxon>Pezizomycotina</taxon>
        <taxon>Eurotiomycetes</taxon>
        <taxon>Eurotiomycetidae</taxon>
        <taxon>Eurotiales</taxon>
        <taxon>Thermoascaceae</taxon>
        <taxon>Paecilomyces</taxon>
    </lineage>
</organism>
<keyword evidence="4" id="KW-1185">Reference proteome</keyword>
<keyword evidence="2" id="KW-1133">Transmembrane helix</keyword>
<evidence type="ECO:0000313" key="4">
    <source>
        <dbReference type="Proteomes" id="UP000283841"/>
    </source>
</evidence>
<reference evidence="3 4" key="1">
    <citation type="journal article" date="2018" name="Front. Microbiol.">
        <title>Genomic and genetic insights into a cosmopolitan fungus, Paecilomyces variotii (Eurotiales).</title>
        <authorList>
            <person name="Urquhart A.S."/>
            <person name="Mondo S.J."/>
            <person name="Makela M.R."/>
            <person name="Hane J.K."/>
            <person name="Wiebenga A."/>
            <person name="He G."/>
            <person name="Mihaltcheva S."/>
            <person name="Pangilinan J."/>
            <person name="Lipzen A."/>
            <person name="Barry K."/>
            <person name="de Vries R.P."/>
            <person name="Grigoriev I.V."/>
            <person name="Idnurm A."/>
        </authorList>
    </citation>
    <scope>NUCLEOTIDE SEQUENCE [LARGE SCALE GENOMIC DNA]</scope>
    <source>
        <strain evidence="3 4">CBS 101075</strain>
    </source>
</reference>
<feature type="compositionally biased region" description="Low complexity" evidence="1">
    <location>
        <begin position="353"/>
        <end position="362"/>
    </location>
</feature>
<name>A0A443I747_BYSSP</name>
<dbReference type="Proteomes" id="UP000283841">
    <property type="component" value="Unassembled WGS sequence"/>
</dbReference>
<feature type="compositionally biased region" description="Basic and acidic residues" evidence="1">
    <location>
        <begin position="292"/>
        <end position="309"/>
    </location>
</feature>
<feature type="region of interest" description="Disordered" evidence="1">
    <location>
        <begin position="156"/>
        <end position="179"/>
    </location>
</feature>
<feature type="compositionally biased region" description="Low complexity" evidence="1">
    <location>
        <begin position="25"/>
        <end position="39"/>
    </location>
</feature>
<evidence type="ECO:0000256" key="1">
    <source>
        <dbReference type="SAM" id="MobiDB-lite"/>
    </source>
</evidence>
<protein>
    <submittedName>
        <fullName evidence="3">Uncharacterized protein</fullName>
    </submittedName>
</protein>
<dbReference type="AlphaFoldDB" id="A0A443I747"/>
<dbReference type="RefSeq" id="XP_028489527.1">
    <property type="nucleotide sequence ID" value="XM_028628701.1"/>
</dbReference>
<accession>A0A443I747</accession>
<sequence>MSNSIVTFSGLRCTKVRRTAAPSQAIATATSTSVETTATDQATITSSAGRTQVSTASDPVPRPSITSTAATDAAETKVTSKVPGAPPSSGTSTTPAGISAKDPPASNSTGQNTLRIAIITSLGAFVLIILALLAWKLIRCRRNRMTGDATDYYATEKPQLDRGRSTQISSPGGSPFQESKLESTIHIRDSLAQLEQLPRAVANIAAGRSSRVLPDRSQSEGRFGPMDSTEVRSQSSDAALIQDDGGMENSIAIMKDQFADPSPPAGPENRLLQVRRSLSRSTSSLHTLRSSTSRERKNRSNKDESHSREQSNSSSIIVLPGRGSLSPSECTFSYQPTSAGPGQWRPDRERTSTRSSTTSTRSDPFDLEEPSITTYKFFRIFGADTQFDQTFSSKSDSTIYSPRNNDRNK</sequence>
<dbReference type="EMBL" id="RCNU01000001">
    <property type="protein sequence ID" value="RWQ99882.1"/>
    <property type="molecule type" value="Genomic_DNA"/>
</dbReference>
<dbReference type="GeneID" id="39597978"/>
<dbReference type="STRING" id="264951.A0A443I747"/>
<gene>
    <name evidence="3" type="ORF">C8Q69DRAFT_440945</name>
</gene>
<keyword evidence="2" id="KW-0472">Membrane</keyword>
<feature type="region of interest" description="Disordered" evidence="1">
    <location>
        <begin position="275"/>
        <end position="367"/>
    </location>
</feature>
<feature type="compositionally biased region" description="Polar residues" evidence="1">
    <location>
        <begin position="40"/>
        <end position="57"/>
    </location>
</feature>
<feature type="region of interest" description="Disordered" evidence="1">
    <location>
        <begin position="19"/>
        <end position="110"/>
    </location>
</feature>
<keyword evidence="2" id="KW-0812">Transmembrane</keyword>